<reference evidence="7" key="1">
    <citation type="submission" date="2020-03" db="EMBL/GenBank/DDBJ databases">
        <authorList>
            <person name="He L."/>
        </authorList>
    </citation>
    <scope>NUCLEOTIDE SEQUENCE</scope>
    <source>
        <strain evidence="7">CkLH20</strain>
    </source>
</reference>
<protein>
    <recommendedName>
        <fullName evidence="6">LysM domain-containing protein</fullName>
    </recommendedName>
</protein>
<comment type="similarity">
    <text evidence="3">Belongs to the secreted LysM effector family.</text>
</comment>
<feature type="region of interest" description="Disordered" evidence="4">
    <location>
        <begin position="352"/>
        <end position="382"/>
    </location>
</feature>
<evidence type="ECO:0000313" key="8">
    <source>
        <dbReference type="Proteomes" id="UP000781932"/>
    </source>
</evidence>
<proteinExistence type="inferred from homology"/>
<organism evidence="7 8">
    <name type="scientific">Colletotrichum karsti</name>
    <dbReference type="NCBI Taxonomy" id="1095194"/>
    <lineage>
        <taxon>Eukaryota</taxon>
        <taxon>Fungi</taxon>
        <taxon>Dikarya</taxon>
        <taxon>Ascomycota</taxon>
        <taxon>Pezizomycotina</taxon>
        <taxon>Sordariomycetes</taxon>
        <taxon>Hypocreomycetidae</taxon>
        <taxon>Glomerellales</taxon>
        <taxon>Glomerellaceae</taxon>
        <taxon>Colletotrichum</taxon>
        <taxon>Colletotrichum boninense species complex</taxon>
    </lineage>
</organism>
<dbReference type="SUPFAM" id="SSF54106">
    <property type="entry name" value="LysM domain"/>
    <property type="match status" value="1"/>
</dbReference>
<evidence type="ECO:0000256" key="5">
    <source>
        <dbReference type="SAM" id="SignalP"/>
    </source>
</evidence>
<feature type="region of interest" description="Disordered" evidence="4">
    <location>
        <begin position="572"/>
        <end position="601"/>
    </location>
</feature>
<dbReference type="PANTHER" id="PTHR34997:SF1">
    <property type="entry name" value="PEPTIDOGLYCAN-BINDING LYSIN DOMAIN"/>
    <property type="match status" value="1"/>
</dbReference>
<feature type="domain" description="LysM" evidence="6">
    <location>
        <begin position="290"/>
        <end position="336"/>
    </location>
</feature>
<feature type="domain" description="LysM" evidence="6">
    <location>
        <begin position="412"/>
        <end position="458"/>
    </location>
</feature>
<feature type="signal peptide" evidence="5">
    <location>
        <begin position="1"/>
        <end position="25"/>
    </location>
</feature>
<dbReference type="SMART" id="SM00257">
    <property type="entry name" value="LysM"/>
    <property type="match status" value="4"/>
</dbReference>
<dbReference type="InterPro" id="IPR052210">
    <property type="entry name" value="LysM1-like"/>
</dbReference>
<dbReference type="InterPro" id="IPR036779">
    <property type="entry name" value="LysM_dom_sf"/>
</dbReference>
<gene>
    <name evidence="7" type="ORF">CkaCkLH20_05661</name>
</gene>
<keyword evidence="5" id="KW-0732">Signal</keyword>
<feature type="domain" description="LysM" evidence="6">
    <location>
        <begin position="610"/>
        <end position="657"/>
    </location>
</feature>
<accession>A0A9P6I6K5</accession>
<evidence type="ECO:0000259" key="6">
    <source>
        <dbReference type="PROSITE" id="PS51782"/>
    </source>
</evidence>
<dbReference type="CDD" id="cd00118">
    <property type="entry name" value="LysM"/>
    <property type="match status" value="4"/>
</dbReference>
<keyword evidence="2" id="KW-0843">Virulence</keyword>
<reference evidence="7" key="2">
    <citation type="submission" date="2020-11" db="EMBL/GenBank/DDBJ databases">
        <title>Whole genome sequencing of Colletotrichum sp.</title>
        <authorList>
            <person name="Li H."/>
        </authorList>
    </citation>
    <scope>NUCLEOTIDE SEQUENCE</scope>
    <source>
        <strain evidence="7">CkLH20</strain>
    </source>
</reference>
<evidence type="ECO:0000256" key="3">
    <source>
        <dbReference type="ARBA" id="ARBA00044955"/>
    </source>
</evidence>
<dbReference type="AlphaFoldDB" id="A0A9P6I6K5"/>
<feature type="compositionally biased region" description="Low complexity" evidence="4">
    <location>
        <begin position="355"/>
        <end position="366"/>
    </location>
</feature>
<evidence type="ECO:0000256" key="4">
    <source>
        <dbReference type="SAM" id="MobiDB-lite"/>
    </source>
</evidence>
<sequence length="659" mass="69871">MASLLRILCLGTFFNLVVLCPFSSAQQLSQFVWPYDTLGLSGACFTALNRTVASCSSLLGNQIKGGSVGLLDERSLTALCTTTCESDLKSRQGAIKAACKSSQDVMIPEDNRIAYPATYLVDKMLYAYSLSCYKDKASGQYCDLLMAKFTNDTLPQDECSDCNLANMQKQLSSPFGYNSRAASEFSSVTASCGAAGYAYVSPTKYALNSTSAGIPSATSIAKKYGLSQAQLLAWNPMFDAKCFNIGDSVSRQICVSSPGGSIDVPGGEVTTTAAPVPTNYPEGSNKNCAQWYTTVEDQYCNDISVAFGISLADFYFLNPQIDKSCSNLWLGYAYCVKAVGFITTYPGYTTSQPATSFTRPPTTTSTKVPQTQPPAPLASGSKSDCKSYLEGLDNADLTDSLNKNGLDMDRYPDFDFMMTNNCSQIARQYGVNVTDILSWNPSLSSQACQLQAGLRYCVGTEDVDSGSRDDYLRSEYCAEMVESDLIMSGTAPDCSCYTVISGGDAGELDCGSIGYPIANVAEILALNPWISGGDCDVGVFAGLNTDESDRAVCLRGGGVATTSRVSGITTSVSATTKPPTVTTTKPATTTTSSAAAPSPTQPGTITSCKKFHNVVSGDGCWSISNQYGISLENFYAWNSGVGADCSVGVWLGYSVCVGV</sequence>
<dbReference type="OrthoDB" id="5985073at2759"/>
<evidence type="ECO:0000313" key="7">
    <source>
        <dbReference type="EMBL" id="KAF9876815.1"/>
    </source>
</evidence>
<dbReference type="PANTHER" id="PTHR34997">
    <property type="entry name" value="AM15"/>
    <property type="match status" value="1"/>
</dbReference>
<dbReference type="EMBL" id="JAATWM020000016">
    <property type="protein sequence ID" value="KAF9876815.1"/>
    <property type="molecule type" value="Genomic_DNA"/>
</dbReference>
<dbReference type="Pfam" id="PF01476">
    <property type="entry name" value="LysM"/>
    <property type="match status" value="3"/>
</dbReference>
<dbReference type="PROSITE" id="PS51782">
    <property type="entry name" value="LYSM"/>
    <property type="match status" value="3"/>
</dbReference>
<feature type="chain" id="PRO_5040140394" description="LysM domain-containing protein" evidence="5">
    <location>
        <begin position="26"/>
        <end position="659"/>
    </location>
</feature>
<dbReference type="Proteomes" id="UP000781932">
    <property type="component" value="Unassembled WGS sequence"/>
</dbReference>
<feature type="compositionally biased region" description="Low complexity" evidence="4">
    <location>
        <begin position="572"/>
        <end position="598"/>
    </location>
</feature>
<evidence type="ECO:0000256" key="2">
    <source>
        <dbReference type="ARBA" id="ARBA00023026"/>
    </source>
</evidence>
<evidence type="ECO:0000256" key="1">
    <source>
        <dbReference type="ARBA" id="ARBA00022669"/>
    </source>
</evidence>
<dbReference type="Gene3D" id="3.10.350.10">
    <property type="entry name" value="LysM domain"/>
    <property type="match status" value="4"/>
</dbReference>
<dbReference type="RefSeq" id="XP_038746276.1">
    <property type="nucleotide sequence ID" value="XM_038888379.1"/>
</dbReference>
<dbReference type="InterPro" id="IPR018392">
    <property type="entry name" value="LysM"/>
</dbReference>
<name>A0A9P6I6K5_9PEZI</name>
<keyword evidence="8" id="KW-1185">Reference proteome</keyword>
<dbReference type="GeneID" id="62161453"/>
<dbReference type="GO" id="GO:0008061">
    <property type="term" value="F:chitin binding"/>
    <property type="evidence" value="ECO:0007669"/>
    <property type="project" value="UniProtKB-KW"/>
</dbReference>
<comment type="caution">
    <text evidence="7">The sequence shown here is derived from an EMBL/GenBank/DDBJ whole genome shotgun (WGS) entry which is preliminary data.</text>
</comment>
<keyword evidence="1" id="KW-0147">Chitin-binding</keyword>